<comment type="caution">
    <text evidence="1">The sequence shown here is derived from an EMBL/GenBank/DDBJ whole genome shotgun (WGS) entry which is preliminary data.</text>
</comment>
<accession>A0ABY2AQ00</accession>
<name>A0ABY2AQ00_9GAMM</name>
<reference evidence="1 2" key="1">
    <citation type="submission" date="2019-02" db="EMBL/GenBank/DDBJ databases">
        <title>Corallincola luteus sp. nov., a marine bacterium isolated from surface sediment of Bohai Sea in China.</title>
        <authorList>
            <person name="Ren Q."/>
        </authorList>
    </citation>
    <scope>NUCLEOTIDE SEQUENCE [LARGE SCALE GENOMIC DNA]</scope>
    <source>
        <strain evidence="1 2">DASS28</strain>
    </source>
</reference>
<dbReference type="Proteomes" id="UP000292554">
    <property type="component" value="Unassembled WGS sequence"/>
</dbReference>
<evidence type="ECO:0000313" key="1">
    <source>
        <dbReference type="EMBL" id="TCI05041.1"/>
    </source>
</evidence>
<keyword evidence="2" id="KW-1185">Reference proteome</keyword>
<proteinExistence type="predicted"/>
<sequence length="61" mass="6901">MPHFYWIQALLHHGSVLGKYGVRKLLAGHELSMSLLGYASGDAGVIFMGNRIRDPDYNRNR</sequence>
<protein>
    <submittedName>
        <fullName evidence="1">Uncharacterized protein</fullName>
    </submittedName>
</protein>
<dbReference type="EMBL" id="SJXE01000001">
    <property type="protein sequence ID" value="TCI05041.1"/>
    <property type="molecule type" value="Genomic_DNA"/>
</dbReference>
<gene>
    <name evidence="1" type="ORF">EZV61_03495</name>
</gene>
<dbReference type="RefSeq" id="WP_131414344.1">
    <property type="nucleotide sequence ID" value="NZ_SJXE01000001.1"/>
</dbReference>
<organism evidence="1 2">
    <name type="scientific">Corallincola luteus</name>
    <dbReference type="NCBI Taxonomy" id="1775177"/>
    <lineage>
        <taxon>Bacteria</taxon>
        <taxon>Pseudomonadati</taxon>
        <taxon>Pseudomonadota</taxon>
        <taxon>Gammaproteobacteria</taxon>
        <taxon>Alteromonadales</taxon>
        <taxon>Psychromonadaceae</taxon>
        <taxon>Corallincola</taxon>
    </lineage>
</organism>
<evidence type="ECO:0000313" key="2">
    <source>
        <dbReference type="Proteomes" id="UP000292554"/>
    </source>
</evidence>